<protein>
    <submittedName>
        <fullName evidence="3">Serine/threonine-protein kinase PBS1 isoform 1</fullName>
    </submittedName>
</protein>
<dbReference type="Gramene" id="EOX97087">
    <property type="protein sequence ID" value="EOX97087"/>
    <property type="gene ID" value="TCM_006188"/>
</dbReference>
<organism evidence="3 4">
    <name type="scientific">Theobroma cacao</name>
    <name type="common">Cacao</name>
    <name type="synonym">Cocoa</name>
    <dbReference type="NCBI Taxonomy" id="3641"/>
    <lineage>
        <taxon>Eukaryota</taxon>
        <taxon>Viridiplantae</taxon>
        <taxon>Streptophyta</taxon>
        <taxon>Embryophyta</taxon>
        <taxon>Tracheophyta</taxon>
        <taxon>Spermatophyta</taxon>
        <taxon>Magnoliopsida</taxon>
        <taxon>eudicotyledons</taxon>
        <taxon>Gunneridae</taxon>
        <taxon>Pentapetalae</taxon>
        <taxon>rosids</taxon>
        <taxon>malvids</taxon>
        <taxon>Malvales</taxon>
        <taxon>Malvaceae</taxon>
        <taxon>Byttnerioideae</taxon>
        <taxon>Theobroma</taxon>
    </lineage>
</organism>
<proteinExistence type="predicted"/>
<dbReference type="Proteomes" id="UP000026915">
    <property type="component" value="Chromosome 2"/>
</dbReference>
<dbReference type="PANTHER" id="PTHR48473">
    <property type="entry name" value="TIR DOMAIN-CONTAINING PROTEIN"/>
    <property type="match status" value="1"/>
</dbReference>
<dbReference type="PANTHER" id="PTHR48473:SF1">
    <property type="entry name" value="TIR DOMAIN-CONTAINING PROTEIN"/>
    <property type="match status" value="1"/>
</dbReference>
<dbReference type="InParanoid" id="A0A061DXE9"/>
<evidence type="ECO:0000256" key="1">
    <source>
        <dbReference type="SAM" id="MobiDB-lite"/>
    </source>
</evidence>
<feature type="transmembrane region" description="Helical" evidence="2">
    <location>
        <begin position="287"/>
        <end position="303"/>
    </location>
</feature>
<sequence>MASPLNENSEVEETLSSEEKRSKPMRDKSRLRQRRRRDPHSGTSGSELTATTGISEVKKNTSDQRHDSASDSDRDFYKKMKEIEDLLKIEDFEEDSGTRVFKISSLDQEVIPGALRDQLPIAIDDEADLIGQEMAKDDELDLVLQEIQMLENAPDGPLLAMANNQDGWRLKDVLGWVFPITNFTMELPSAVFDQLSSQNHPHYALIVMLFSFMALMSCIAELIYKGKMERVTWQWRGRVPWFYRPTGKPFGTIWEIIGFASAFLQCVVTTINYSFIYRHHDGPIKTSALPILFAFALLCSKYLKKPDRNRGGNPRFNIGAVKD</sequence>
<dbReference type="AlphaFoldDB" id="A0A061DXE9"/>
<feature type="transmembrane region" description="Helical" evidence="2">
    <location>
        <begin position="203"/>
        <end position="224"/>
    </location>
</feature>
<keyword evidence="2" id="KW-1133">Transmembrane helix</keyword>
<name>A0A061DXE9_THECC</name>
<keyword evidence="2" id="KW-0812">Transmembrane</keyword>
<dbReference type="EMBL" id="CM001880">
    <property type="protein sequence ID" value="EOX97087.1"/>
    <property type="molecule type" value="Genomic_DNA"/>
</dbReference>
<keyword evidence="2" id="KW-0472">Membrane</keyword>
<accession>A0A061DXE9</accession>
<feature type="region of interest" description="Disordered" evidence="1">
    <location>
        <begin position="1"/>
        <end position="73"/>
    </location>
</feature>
<gene>
    <name evidence="3" type="ORF">TCM_006188</name>
</gene>
<dbReference type="eggNOG" id="ENOG502SS1V">
    <property type="taxonomic scope" value="Eukaryota"/>
</dbReference>
<feature type="compositionally biased region" description="Basic and acidic residues" evidence="1">
    <location>
        <begin position="17"/>
        <end position="30"/>
    </location>
</feature>
<evidence type="ECO:0000256" key="2">
    <source>
        <dbReference type="SAM" id="Phobius"/>
    </source>
</evidence>
<dbReference type="GO" id="GO:0016301">
    <property type="term" value="F:kinase activity"/>
    <property type="evidence" value="ECO:0007669"/>
    <property type="project" value="UniProtKB-KW"/>
</dbReference>
<keyword evidence="3" id="KW-0808">Transferase</keyword>
<keyword evidence="4" id="KW-1185">Reference proteome</keyword>
<feature type="compositionally biased region" description="Polar residues" evidence="1">
    <location>
        <begin position="41"/>
        <end position="54"/>
    </location>
</feature>
<reference evidence="3 4" key="1">
    <citation type="journal article" date="2013" name="Genome Biol.">
        <title>The genome sequence of the most widely cultivated cacao type and its use to identify candidate genes regulating pod color.</title>
        <authorList>
            <person name="Motamayor J.C."/>
            <person name="Mockaitis K."/>
            <person name="Schmutz J."/>
            <person name="Haiminen N."/>
            <person name="Iii D.L."/>
            <person name="Cornejo O."/>
            <person name="Findley S.D."/>
            <person name="Zheng P."/>
            <person name="Utro F."/>
            <person name="Royaert S."/>
            <person name="Saski C."/>
            <person name="Jenkins J."/>
            <person name="Podicheti R."/>
            <person name="Zhao M."/>
            <person name="Scheffler B.E."/>
            <person name="Stack J.C."/>
            <person name="Feltus F.A."/>
            <person name="Mustiga G.M."/>
            <person name="Amores F."/>
            <person name="Phillips W."/>
            <person name="Marelli J.P."/>
            <person name="May G.D."/>
            <person name="Shapiro H."/>
            <person name="Ma J."/>
            <person name="Bustamante C.D."/>
            <person name="Schnell R.J."/>
            <person name="Main D."/>
            <person name="Gilbert D."/>
            <person name="Parida L."/>
            <person name="Kuhn D.N."/>
        </authorList>
    </citation>
    <scope>NUCLEOTIDE SEQUENCE [LARGE SCALE GENOMIC DNA]</scope>
    <source>
        <strain evidence="4">cv. Matina 1-6</strain>
    </source>
</reference>
<dbReference type="GO" id="GO:0007165">
    <property type="term" value="P:signal transduction"/>
    <property type="evidence" value="ECO:0000318"/>
    <property type="project" value="GO_Central"/>
</dbReference>
<feature type="transmembrane region" description="Helical" evidence="2">
    <location>
        <begin position="253"/>
        <end position="275"/>
    </location>
</feature>
<evidence type="ECO:0000313" key="3">
    <source>
        <dbReference type="EMBL" id="EOX97087.1"/>
    </source>
</evidence>
<dbReference type="GO" id="GO:0005634">
    <property type="term" value="C:nucleus"/>
    <property type="evidence" value="ECO:0000318"/>
    <property type="project" value="GO_Central"/>
</dbReference>
<keyword evidence="3" id="KW-0418">Kinase</keyword>
<evidence type="ECO:0000313" key="4">
    <source>
        <dbReference type="Proteomes" id="UP000026915"/>
    </source>
</evidence>
<feature type="compositionally biased region" description="Basic and acidic residues" evidence="1">
    <location>
        <begin position="56"/>
        <end position="73"/>
    </location>
</feature>